<gene>
    <name evidence="10" type="ORF">SI7747_10012913</name>
</gene>
<feature type="domain" description="Pectinesterase catalytic" evidence="9">
    <location>
        <begin position="67"/>
        <end position="340"/>
    </location>
</feature>
<sequence length="363" mass="39349">MDHTVGLARKLAKQSIGGDIVSLVRSWGFAGRRHPPHHRRRRSAAECEQFRRAARIAAEQNATLILTVGHKGCANFSSLQRAVDAVPDYSSGRTFVILDSGIFREKVVVSASKVNVTLQGQGYLNTSVEWNDTANSSGGTAYSATVAVFSANFAAYNLSFRARQNTAFPPEPGEVGAQAVALRISGDQASFYGCGFYGAQDTLLDDRGRHYFRDCFIEGSIDFIFGRARSIYENWAGLPAELYCPGATQRHRRVTGVITAHGRQSASEKTGFSFVSCSIVGLGGSGSAEPGALTLPWSSPRRPMSGIIAPERWNDWNDPSRDQTVNFGEYSCTGPGADYTTSKAGYWKLLGTVKRPPSWASPT</sequence>
<evidence type="ECO:0000256" key="5">
    <source>
        <dbReference type="ARBA" id="ARBA00023085"/>
    </source>
</evidence>
<dbReference type="Gene3D" id="2.160.20.10">
    <property type="entry name" value="Single-stranded right-handed beta-helix, Pectin lyase-like"/>
    <property type="match status" value="1"/>
</dbReference>
<keyword evidence="5 8" id="KW-0063">Aspartyl esterase</keyword>
<dbReference type="InterPro" id="IPR011050">
    <property type="entry name" value="Pectin_lyase_fold/virulence"/>
</dbReference>
<comment type="similarity">
    <text evidence="2">Belongs to the pectinesterase family.</text>
</comment>
<dbReference type="EC" id="3.1.1.11" evidence="3 8"/>
<evidence type="ECO:0000259" key="9">
    <source>
        <dbReference type="Pfam" id="PF01095"/>
    </source>
</evidence>
<evidence type="ECO:0000313" key="10">
    <source>
        <dbReference type="EMBL" id="CAA2627260.1"/>
    </source>
</evidence>
<proteinExistence type="inferred from homology"/>
<dbReference type="PANTHER" id="PTHR31321">
    <property type="entry name" value="ACYL-COA THIOESTER HYDROLASE YBHC-RELATED"/>
    <property type="match status" value="1"/>
</dbReference>
<evidence type="ECO:0000256" key="4">
    <source>
        <dbReference type="ARBA" id="ARBA00022801"/>
    </source>
</evidence>
<dbReference type="EMBL" id="CACRZD030000010">
    <property type="protein sequence ID" value="CAA6666520.1"/>
    <property type="molecule type" value="Genomic_DNA"/>
</dbReference>
<reference evidence="10 11" key="1">
    <citation type="submission" date="2019-12" db="EMBL/GenBank/DDBJ databases">
        <authorList>
            <person name="Scholz U."/>
            <person name="Mascher M."/>
            <person name="Fiebig A."/>
        </authorList>
    </citation>
    <scope>NUCLEOTIDE SEQUENCE</scope>
</reference>
<dbReference type="UniPathway" id="UPA00545">
    <property type="reaction ID" value="UER00823"/>
</dbReference>
<comment type="pathway">
    <text evidence="1 8">Glycan metabolism; pectin degradation; 2-dehydro-3-deoxy-D-gluconate from pectin: step 1/5.</text>
</comment>
<keyword evidence="11" id="KW-1185">Reference proteome</keyword>
<dbReference type="GO" id="GO:0030599">
    <property type="term" value="F:pectinesterase activity"/>
    <property type="evidence" value="ECO:0007669"/>
    <property type="project" value="UniProtKB-UniRule"/>
</dbReference>
<name>A0A7I8J8Z3_SPIIN</name>
<evidence type="ECO:0000256" key="1">
    <source>
        <dbReference type="ARBA" id="ARBA00005184"/>
    </source>
</evidence>
<evidence type="ECO:0000313" key="11">
    <source>
        <dbReference type="Proteomes" id="UP001189122"/>
    </source>
</evidence>
<dbReference type="EMBL" id="LR743597">
    <property type="protein sequence ID" value="CAA2627260.1"/>
    <property type="molecule type" value="Genomic_DNA"/>
</dbReference>
<evidence type="ECO:0000256" key="2">
    <source>
        <dbReference type="ARBA" id="ARBA00008891"/>
    </source>
</evidence>
<dbReference type="Proteomes" id="UP001189122">
    <property type="component" value="Unassembled WGS sequence"/>
</dbReference>
<feature type="active site" evidence="7">
    <location>
        <position position="222"/>
    </location>
</feature>
<organism evidence="10">
    <name type="scientific">Spirodela intermedia</name>
    <name type="common">Intermediate duckweed</name>
    <dbReference type="NCBI Taxonomy" id="51605"/>
    <lineage>
        <taxon>Eukaryota</taxon>
        <taxon>Viridiplantae</taxon>
        <taxon>Streptophyta</taxon>
        <taxon>Embryophyta</taxon>
        <taxon>Tracheophyta</taxon>
        <taxon>Spermatophyta</taxon>
        <taxon>Magnoliopsida</taxon>
        <taxon>Liliopsida</taxon>
        <taxon>Araceae</taxon>
        <taxon>Lemnoideae</taxon>
        <taxon>Spirodela</taxon>
    </lineage>
</organism>
<dbReference type="GO" id="GO:0042545">
    <property type="term" value="P:cell wall modification"/>
    <property type="evidence" value="ECO:0007669"/>
    <property type="project" value="UniProtKB-UniRule"/>
</dbReference>
<evidence type="ECO:0000256" key="7">
    <source>
        <dbReference type="PROSITE-ProRule" id="PRU10040"/>
    </source>
</evidence>
<dbReference type="Pfam" id="PF01095">
    <property type="entry name" value="Pectinesterase"/>
    <property type="match status" value="1"/>
</dbReference>
<dbReference type="GO" id="GO:0045490">
    <property type="term" value="P:pectin catabolic process"/>
    <property type="evidence" value="ECO:0007669"/>
    <property type="project" value="UniProtKB-UniRule"/>
</dbReference>
<protein>
    <recommendedName>
        <fullName evidence="3 8">Pectinesterase</fullName>
        <ecNumber evidence="3 8">3.1.1.11</ecNumber>
    </recommendedName>
</protein>
<dbReference type="SUPFAM" id="SSF51126">
    <property type="entry name" value="Pectin lyase-like"/>
    <property type="match status" value="1"/>
</dbReference>
<accession>A0A7I8J8Z3</accession>
<keyword evidence="4 8" id="KW-0378">Hydrolase</keyword>
<comment type="catalytic activity">
    <reaction evidence="6 8">
        <text>[(1-&gt;4)-alpha-D-galacturonosyl methyl ester](n) + n H2O = [(1-&gt;4)-alpha-D-galacturonosyl](n) + n methanol + n H(+)</text>
        <dbReference type="Rhea" id="RHEA:22380"/>
        <dbReference type="Rhea" id="RHEA-COMP:14570"/>
        <dbReference type="Rhea" id="RHEA-COMP:14573"/>
        <dbReference type="ChEBI" id="CHEBI:15377"/>
        <dbReference type="ChEBI" id="CHEBI:15378"/>
        <dbReference type="ChEBI" id="CHEBI:17790"/>
        <dbReference type="ChEBI" id="CHEBI:140522"/>
        <dbReference type="ChEBI" id="CHEBI:140523"/>
        <dbReference type="EC" id="3.1.1.11"/>
    </reaction>
</comment>
<dbReference type="InterPro" id="IPR012334">
    <property type="entry name" value="Pectin_lyas_fold"/>
</dbReference>
<dbReference type="PANTHER" id="PTHR31321:SF73">
    <property type="entry name" value="PECTINESTERASE 14-RELATED"/>
    <property type="match status" value="1"/>
</dbReference>
<evidence type="ECO:0000256" key="6">
    <source>
        <dbReference type="ARBA" id="ARBA00047928"/>
    </source>
</evidence>
<evidence type="ECO:0000256" key="3">
    <source>
        <dbReference type="ARBA" id="ARBA00013229"/>
    </source>
</evidence>
<dbReference type="InterPro" id="IPR000070">
    <property type="entry name" value="Pectinesterase_cat"/>
</dbReference>
<dbReference type="PROSITE" id="PS00503">
    <property type="entry name" value="PECTINESTERASE_2"/>
    <property type="match status" value="1"/>
</dbReference>
<evidence type="ECO:0000256" key="8">
    <source>
        <dbReference type="RuleBase" id="RU000589"/>
    </source>
</evidence>
<dbReference type="InterPro" id="IPR033131">
    <property type="entry name" value="Pectinesterase_Asp_AS"/>
</dbReference>
<dbReference type="AlphaFoldDB" id="A0A7I8J8Z3"/>